<dbReference type="UniPathway" id="UPA00196"/>
<dbReference type="OrthoDB" id="10252502at2759"/>
<organism evidence="13 14">
    <name type="scientific">Ophiocordyceps unilateralis</name>
    <name type="common">Zombie-ant fungus</name>
    <name type="synonym">Torrubia unilateralis</name>
    <dbReference type="NCBI Taxonomy" id="268505"/>
    <lineage>
        <taxon>Eukaryota</taxon>
        <taxon>Fungi</taxon>
        <taxon>Dikarya</taxon>
        <taxon>Ascomycota</taxon>
        <taxon>Pezizomycotina</taxon>
        <taxon>Sordariomycetes</taxon>
        <taxon>Hypocreomycetidae</taxon>
        <taxon>Hypocreales</taxon>
        <taxon>Ophiocordycipitaceae</taxon>
        <taxon>Ophiocordyceps</taxon>
    </lineage>
</organism>
<gene>
    <name evidence="13" type="ORF">XA68_15746</name>
</gene>
<feature type="transmembrane region" description="Helical" evidence="12">
    <location>
        <begin position="196"/>
        <end position="213"/>
    </location>
</feature>
<evidence type="ECO:0000256" key="3">
    <source>
        <dbReference type="ARBA" id="ARBA00008698"/>
    </source>
</evidence>
<dbReference type="InterPro" id="IPR007315">
    <property type="entry name" value="PIG-V/Gpi18"/>
</dbReference>
<feature type="transmembrane region" description="Helical" evidence="12">
    <location>
        <begin position="241"/>
        <end position="263"/>
    </location>
</feature>
<dbReference type="AlphaFoldDB" id="A0A2A9P7R6"/>
<comment type="function">
    <text evidence="12">Mannosyltransferase involved in glycosylphosphatidylinositol-anchor biosynthesis.</text>
</comment>
<evidence type="ECO:0000313" key="14">
    <source>
        <dbReference type="Proteomes" id="UP000037136"/>
    </source>
</evidence>
<dbReference type="Pfam" id="PF04188">
    <property type="entry name" value="Mannosyl_trans2"/>
    <property type="match status" value="1"/>
</dbReference>
<keyword evidence="14" id="KW-1185">Reference proteome</keyword>
<keyword evidence="11 12" id="KW-0472">Membrane</keyword>
<comment type="subcellular location">
    <subcellularLocation>
        <location evidence="1 12">Endoplasmic reticulum membrane</location>
        <topology evidence="1 12">Multi-pass membrane protein</topology>
    </subcellularLocation>
</comment>
<evidence type="ECO:0000256" key="8">
    <source>
        <dbReference type="ARBA" id="ARBA00022692"/>
    </source>
</evidence>
<dbReference type="GO" id="GO:0000009">
    <property type="term" value="F:alpha-1,6-mannosyltransferase activity"/>
    <property type="evidence" value="ECO:0007669"/>
    <property type="project" value="InterPro"/>
</dbReference>
<keyword evidence="8 12" id="KW-0812">Transmembrane</keyword>
<evidence type="ECO:0000256" key="7">
    <source>
        <dbReference type="ARBA" id="ARBA00022679"/>
    </source>
</evidence>
<feature type="transmembrane region" description="Helical" evidence="12">
    <location>
        <begin position="409"/>
        <end position="430"/>
    </location>
</feature>
<feature type="transmembrane region" description="Helical" evidence="12">
    <location>
        <begin position="146"/>
        <end position="165"/>
    </location>
</feature>
<evidence type="ECO:0000256" key="2">
    <source>
        <dbReference type="ARBA" id="ARBA00004687"/>
    </source>
</evidence>
<evidence type="ECO:0000256" key="11">
    <source>
        <dbReference type="ARBA" id="ARBA00023136"/>
    </source>
</evidence>
<proteinExistence type="inferred from homology"/>
<dbReference type="PANTHER" id="PTHR12468">
    <property type="entry name" value="GPI MANNOSYLTRANSFERASE 2"/>
    <property type="match status" value="1"/>
</dbReference>
<comment type="pathway">
    <text evidence="2 12">Glycolipid biosynthesis; glycosylphosphatidylinositol-anchor biosynthesis.</text>
</comment>
<reference evidence="13 14" key="1">
    <citation type="journal article" date="2015" name="BMC Genomics">
        <title>Gene expression during zombie ant biting behavior reflects the complexity underlying fungal parasitic behavioral manipulation.</title>
        <authorList>
            <person name="de Bekker C."/>
            <person name="Ohm R.A."/>
            <person name="Loreto R.G."/>
            <person name="Sebastian A."/>
            <person name="Albert I."/>
            <person name="Merrow M."/>
            <person name="Brachmann A."/>
            <person name="Hughes D.P."/>
        </authorList>
    </citation>
    <scope>NUCLEOTIDE SEQUENCE [LARGE SCALE GENOMIC DNA]</scope>
    <source>
        <strain evidence="13 14">SC16a</strain>
    </source>
</reference>
<keyword evidence="10 12" id="KW-1133">Transmembrane helix</keyword>
<dbReference type="GO" id="GO:0006506">
    <property type="term" value="P:GPI anchor biosynthetic process"/>
    <property type="evidence" value="ECO:0007669"/>
    <property type="project" value="UniProtKB-UniPathway"/>
</dbReference>
<keyword evidence="5 12" id="KW-0337">GPI-anchor biosynthesis</keyword>
<reference evidence="13 14" key="2">
    <citation type="journal article" date="2017" name="Sci. Rep.">
        <title>Ant-infecting Ophiocordyceps genomes reveal a high diversity of potential behavioral manipulation genes and a possible major role for enterotoxins.</title>
        <authorList>
            <person name="de Bekker C."/>
            <person name="Ohm R.A."/>
            <person name="Evans H.C."/>
            <person name="Brachmann A."/>
            <person name="Hughes D.P."/>
        </authorList>
    </citation>
    <scope>NUCLEOTIDE SEQUENCE [LARGE SCALE GENOMIC DNA]</scope>
    <source>
        <strain evidence="13 14">SC16a</strain>
    </source>
</reference>
<keyword evidence="7 12" id="KW-0808">Transferase</keyword>
<evidence type="ECO:0000256" key="9">
    <source>
        <dbReference type="ARBA" id="ARBA00022824"/>
    </source>
</evidence>
<evidence type="ECO:0000256" key="12">
    <source>
        <dbReference type="RuleBase" id="RU363112"/>
    </source>
</evidence>
<evidence type="ECO:0000256" key="5">
    <source>
        <dbReference type="ARBA" id="ARBA00022502"/>
    </source>
</evidence>
<protein>
    <recommendedName>
        <fullName evidence="4 12">GPI mannosyltransferase 2</fullName>
        <ecNumber evidence="12">2.4.1.-</ecNumber>
    </recommendedName>
</protein>
<dbReference type="GO" id="GO:0005789">
    <property type="term" value="C:endoplasmic reticulum membrane"/>
    <property type="evidence" value="ECO:0007669"/>
    <property type="project" value="UniProtKB-SubCell"/>
</dbReference>
<dbReference type="Proteomes" id="UP000037136">
    <property type="component" value="Unassembled WGS sequence"/>
</dbReference>
<dbReference type="EC" id="2.4.1.-" evidence="12"/>
<keyword evidence="9 12" id="KW-0256">Endoplasmic reticulum</keyword>
<name>A0A2A9P7R6_OPHUN</name>
<dbReference type="GO" id="GO:0004376">
    <property type="term" value="F:GPI mannosyltransferase activity"/>
    <property type="evidence" value="ECO:0007669"/>
    <property type="project" value="InterPro"/>
</dbReference>
<evidence type="ECO:0000256" key="4">
    <source>
        <dbReference type="ARBA" id="ARBA00013795"/>
    </source>
</evidence>
<evidence type="ECO:0000256" key="10">
    <source>
        <dbReference type="ARBA" id="ARBA00022989"/>
    </source>
</evidence>
<feature type="transmembrane region" description="Helical" evidence="12">
    <location>
        <begin position="312"/>
        <end position="333"/>
    </location>
</feature>
<feature type="transmembrane region" description="Helical" evidence="12">
    <location>
        <begin position="354"/>
        <end position="372"/>
    </location>
</feature>
<dbReference type="STRING" id="268505.A0A2A9P7R6"/>
<evidence type="ECO:0000256" key="1">
    <source>
        <dbReference type="ARBA" id="ARBA00004477"/>
    </source>
</evidence>
<evidence type="ECO:0000256" key="6">
    <source>
        <dbReference type="ARBA" id="ARBA00022676"/>
    </source>
</evidence>
<evidence type="ECO:0000313" key="13">
    <source>
        <dbReference type="EMBL" id="PFH56933.1"/>
    </source>
</evidence>
<keyword evidence="6 12" id="KW-0328">Glycosyltransferase</keyword>
<comment type="similarity">
    <text evidence="3 12">Belongs to the PIGV family.</text>
</comment>
<comment type="caution">
    <text evidence="13">The sequence shown here is derived from an EMBL/GenBank/DDBJ whole genome shotgun (WGS) entry which is preliminary data.</text>
</comment>
<dbReference type="PANTHER" id="PTHR12468:SF2">
    <property type="entry name" value="GPI MANNOSYLTRANSFERASE 2"/>
    <property type="match status" value="1"/>
</dbReference>
<feature type="transmembrane region" description="Helical" evidence="12">
    <location>
        <begin position="171"/>
        <end position="189"/>
    </location>
</feature>
<feature type="transmembrane region" description="Helical" evidence="12">
    <location>
        <begin position="115"/>
        <end position="134"/>
    </location>
</feature>
<sequence>MHATSRFFSPSQPIRSLVALFLAWKGFLLAVAFAASFVPDYDTSTSLFFDRAHGAGTRVPALATALTRWDSLYFMQSSRSGYVFEQEWAFGAALPMLVRAVVVALPCGAVPALESLVAIGLVHLSHFVAVLTLHRLTMILCGDAQLAYLASVLHIISPAGLFLSAPYAESPFAAFSFVGFLLFAIGLRVKLDQVRRAAFFVCAGLVLGLATTFRSNGLANGLLFAVEALGCLPSLARRPCLYSLISLAALVFGGVCVALGSAIPQAVAWKRFCLDSPEPRPWCSRTVPSIYTFVQGEYWNVGFLRYWTSSQLPLFLLASPMLAILISSGLALLRNPSLGSRSLKCRPDPDYHRRLVRSLAAVQTLVAVLAITHYHVQIISRLSSGFPVWYWWVAGFIKDRPTQSRGRAMVVFMVMYAGIQAGLFACFLPPA</sequence>
<accession>A0A2A9P7R6</accession>
<dbReference type="GO" id="GO:0031501">
    <property type="term" value="C:mannosyltransferase complex"/>
    <property type="evidence" value="ECO:0007669"/>
    <property type="project" value="TreeGrafter"/>
</dbReference>
<feature type="transmembrane region" description="Helical" evidence="12">
    <location>
        <begin position="219"/>
        <end position="236"/>
    </location>
</feature>
<dbReference type="EMBL" id="LAZP02000484">
    <property type="protein sequence ID" value="PFH56933.1"/>
    <property type="molecule type" value="Genomic_DNA"/>
</dbReference>